<dbReference type="AlphaFoldDB" id="A0AAE2S9U6"/>
<comment type="similarity">
    <text evidence="2">Belongs to the VKOR family.</text>
</comment>
<evidence type="ECO:0000313" key="13">
    <source>
        <dbReference type="Proteomes" id="UP000634206"/>
    </source>
</evidence>
<dbReference type="SUPFAM" id="SSF52833">
    <property type="entry name" value="Thioredoxin-like"/>
    <property type="match status" value="1"/>
</dbReference>
<proteinExistence type="inferred from homology"/>
<evidence type="ECO:0000313" key="12">
    <source>
        <dbReference type="EMBL" id="MBK1854060.1"/>
    </source>
</evidence>
<dbReference type="RefSeq" id="WP_309488667.1">
    <property type="nucleotide sequence ID" value="NZ_JAENIG010000002.1"/>
</dbReference>
<dbReference type="Pfam" id="PF07884">
    <property type="entry name" value="VKOR"/>
    <property type="match status" value="1"/>
</dbReference>
<evidence type="ECO:0000256" key="10">
    <source>
        <dbReference type="SAM" id="Phobius"/>
    </source>
</evidence>
<evidence type="ECO:0000256" key="9">
    <source>
        <dbReference type="ARBA" id="ARBA00023284"/>
    </source>
</evidence>
<keyword evidence="8" id="KW-1015">Disulfide bond</keyword>
<dbReference type="Proteomes" id="UP000634206">
    <property type="component" value="Unassembled WGS sequence"/>
</dbReference>
<evidence type="ECO:0000256" key="4">
    <source>
        <dbReference type="ARBA" id="ARBA00022719"/>
    </source>
</evidence>
<evidence type="ECO:0000256" key="6">
    <source>
        <dbReference type="ARBA" id="ARBA00023002"/>
    </source>
</evidence>
<dbReference type="GO" id="GO:0016020">
    <property type="term" value="C:membrane"/>
    <property type="evidence" value="ECO:0007669"/>
    <property type="project" value="UniProtKB-SubCell"/>
</dbReference>
<feature type="transmembrane region" description="Helical" evidence="10">
    <location>
        <begin position="95"/>
        <end position="115"/>
    </location>
</feature>
<dbReference type="InterPro" id="IPR012336">
    <property type="entry name" value="Thioredoxin-like_fold"/>
</dbReference>
<feature type="transmembrane region" description="Helical" evidence="10">
    <location>
        <begin position="121"/>
        <end position="139"/>
    </location>
</feature>
<reference evidence="12" key="1">
    <citation type="submission" date="2021-01" db="EMBL/GenBank/DDBJ databases">
        <title>Modified the classification status of verrucomicrobia.</title>
        <authorList>
            <person name="Feng X."/>
        </authorList>
    </citation>
    <scope>NUCLEOTIDE SEQUENCE</scope>
    <source>
        <strain evidence="12">5K15</strain>
    </source>
</reference>
<dbReference type="Gene3D" id="1.20.1440.130">
    <property type="entry name" value="VKOR domain"/>
    <property type="match status" value="1"/>
</dbReference>
<evidence type="ECO:0000256" key="3">
    <source>
        <dbReference type="ARBA" id="ARBA00022692"/>
    </source>
</evidence>
<dbReference type="CDD" id="cd10546">
    <property type="entry name" value="VKOR"/>
    <property type="match status" value="1"/>
</dbReference>
<dbReference type="EMBL" id="JAENIG010000002">
    <property type="protein sequence ID" value="MBK1854060.1"/>
    <property type="molecule type" value="Genomic_DNA"/>
</dbReference>
<evidence type="ECO:0000256" key="8">
    <source>
        <dbReference type="ARBA" id="ARBA00023157"/>
    </source>
</evidence>
<protein>
    <submittedName>
        <fullName evidence="12">Thioredoxin domain-containing protein</fullName>
    </submittedName>
</protein>
<keyword evidence="3 10" id="KW-0812">Transmembrane</keyword>
<keyword evidence="5 10" id="KW-1133">Transmembrane helix</keyword>
<evidence type="ECO:0000259" key="11">
    <source>
        <dbReference type="SMART" id="SM00756"/>
    </source>
</evidence>
<keyword evidence="4" id="KW-0874">Quinone</keyword>
<dbReference type="Gene3D" id="3.40.30.10">
    <property type="entry name" value="Glutaredoxin"/>
    <property type="match status" value="1"/>
</dbReference>
<sequence length="398" mass="43849">MKTNQDLSTKWKVVIAVLAILAAGLSLWLTIEKLNGSISALAGCGGGSDCANVLGSKWSMVFGVIPVSVFSLILYLGVLASVVMRGELVSWYRQLAAWLVLAAAVWFCVLQIVALESICKYCMTMHAVGFLLAAAILLADFKNRGRFLRQSAALVPCALMLVAALALMQYFGPAPQSHQLEEISLGKVDDEAESSDVHAQGDGRLVKFFDGGKAYRVDALPHIGRPDAEHVLVKYYDYTCDACRGLHENLNGLLEKYPDKICIVLLPAPINQKCNPYLPEGVKDQPMACEFAQLGLAVWQADRTKFAEFHHWLFENNQVPVEAAEAMAASLVGDAEFNWENNPWIQSILKQDAADYKEFAQKTPVMPKLLIKKAVMMQGNTRSAKELEQMLQNQLGIR</sequence>
<feature type="transmembrane region" description="Helical" evidence="10">
    <location>
        <begin position="61"/>
        <end position="83"/>
    </location>
</feature>
<name>A0AAE2S9U6_9BACT</name>
<keyword evidence="9" id="KW-0676">Redox-active center</keyword>
<dbReference type="SMART" id="SM00756">
    <property type="entry name" value="VKc"/>
    <property type="match status" value="1"/>
</dbReference>
<keyword evidence="6" id="KW-0560">Oxidoreductase</keyword>
<evidence type="ECO:0000256" key="5">
    <source>
        <dbReference type="ARBA" id="ARBA00022989"/>
    </source>
</evidence>
<dbReference type="PANTHER" id="PTHR34573">
    <property type="entry name" value="VKC DOMAIN-CONTAINING PROTEIN"/>
    <property type="match status" value="1"/>
</dbReference>
<keyword evidence="7 10" id="KW-0472">Membrane</keyword>
<feature type="transmembrane region" description="Helical" evidence="10">
    <location>
        <begin position="151"/>
        <end position="171"/>
    </location>
</feature>
<evidence type="ECO:0000256" key="1">
    <source>
        <dbReference type="ARBA" id="ARBA00004141"/>
    </source>
</evidence>
<dbReference type="PANTHER" id="PTHR34573:SF1">
    <property type="entry name" value="VITAMIN K EPOXIDE REDUCTASE DOMAIN-CONTAINING PROTEIN"/>
    <property type="match status" value="1"/>
</dbReference>
<dbReference type="InterPro" id="IPR038354">
    <property type="entry name" value="VKOR_sf"/>
</dbReference>
<evidence type="ECO:0000256" key="2">
    <source>
        <dbReference type="ARBA" id="ARBA00006214"/>
    </source>
</evidence>
<dbReference type="InterPro" id="IPR036249">
    <property type="entry name" value="Thioredoxin-like_sf"/>
</dbReference>
<organism evidence="12 13">
    <name type="scientific">Oceaniferula flava</name>
    <dbReference type="NCBI Taxonomy" id="2800421"/>
    <lineage>
        <taxon>Bacteria</taxon>
        <taxon>Pseudomonadati</taxon>
        <taxon>Verrucomicrobiota</taxon>
        <taxon>Verrucomicrobiia</taxon>
        <taxon>Verrucomicrobiales</taxon>
        <taxon>Verrucomicrobiaceae</taxon>
        <taxon>Oceaniferula</taxon>
    </lineage>
</organism>
<feature type="domain" description="Vitamin K epoxide reductase" evidence="11">
    <location>
        <begin position="8"/>
        <end position="140"/>
    </location>
</feature>
<dbReference type="GO" id="GO:0016491">
    <property type="term" value="F:oxidoreductase activity"/>
    <property type="evidence" value="ECO:0007669"/>
    <property type="project" value="UniProtKB-KW"/>
</dbReference>
<gene>
    <name evidence="12" type="ORF">JIN83_03770</name>
</gene>
<feature type="transmembrane region" description="Helical" evidence="10">
    <location>
        <begin position="12"/>
        <end position="31"/>
    </location>
</feature>
<dbReference type="InterPro" id="IPR012932">
    <property type="entry name" value="VKOR"/>
</dbReference>
<comment type="caution">
    <text evidence="12">The sequence shown here is derived from an EMBL/GenBank/DDBJ whole genome shotgun (WGS) entry which is preliminary data.</text>
</comment>
<evidence type="ECO:0000256" key="7">
    <source>
        <dbReference type="ARBA" id="ARBA00023136"/>
    </source>
</evidence>
<dbReference type="Pfam" id="PF13462">
    <property type="entry name" value="Thioredoxin_4"/>
    <property type="match status" value="1"/>
</dbReference>
<accession>A0AAE2S9U6</accession>
<comment type="subcellular location">
    <subcellularLocation>
        <location evidence="1">Membrane</location>
        <topology evidence="1">Multi-pass membrane protein</topology>
    </subcellularLocation>
</comment>
<dbReference type="GO" id="GO:0048038">
    <property type="term" value="F:quinone binding"/>
    <property type="evidence" value="ECO:0007669"/>
    <property type="project" value="UniProtKB-KW"/>
</dbReference>
<keyword evidence="13" id="KW-1185">Reference proteome</keyword>